<dbReference type="PANTHER" id="PTHR46082:SF6">
    <property type="entry name" value="AAA+ ATPASE DOMAIN-CONTAINING PROTEIN-RELATED"/>
    <property type="match status" value="1"/>
</dbReference>
<dbReference type="SUPFAM" id="SSF48452">
    <property type="entry name" value="TPR-like"/>
    <property type="match status" value="1"/>
</dbReference>
<dbReference type="Gene3D" id="1.25.40.10">
    <property type="entry name" value="Tetratricopeptide repeat domain"/>
    <property type="match status" value="1"/>
</dbReference>
<protein>
    <submittedName>
        <fullName evidence="1">Uncharacterized protein</fullName>
    </submittedName>
</protein>
<dbReference type="AlphaFoldDB" id="A0A072NTV7"/>
<dbReference type="STRING" id="1182545.A0A072NTV7"/>
<keyword evidence="2" id="KW-1185">Reference proteome</keyword>
<reference evidence="1 2" key="1">
    <citation type="submission" date="2013-03" db="EMBL/GenBank/DDBJ databases">
        <title>The Genome Sequence of Exophiala aquamarina CBS 119918.</title>
        <authorList>
            <consortium name="The Broad Institute Genomics Platform"/>
            <person name="Cuomo C."/>
            <person name="de Hoog S."/>
            <person name="Gorbushina A."/>
            <person name="Walker B."/>
            <person name="Young S.K."/>
            <person name="Zeng Q."/>
            <person name="Gargeya S."/>
            <person name="Fitzgerald M."/>
            <person name="Haas B."/>
            <person name="Abouelleil A."/>
            <person name="Allen A.W."/>
            <person name="Alvarado L."/>
            <person name="Arachchi H.M."/>
            <person name="Berlin A.M."/>
            <person name="Chapman S.B."/>
            <person name="Gainer-Dewar J."/>
            <person name="Goldberg J."/>
            <person name="Griggs A."/>
            <person name="Gujja S."/>
            <person name="Hansen M."/>
            <person name="Howarth C."/>
            <person name="Imamovic A."/>
            <person name="Ireland A."/>
            <person name="Larimer J."/>
            <person name="McCowan C."/>
            <person name="Murphy C."/>
            <person name="Pearson M."/>
            <person name="Poon T.W."/>
            <person name="Priest M."/>
            <person name="Roberts A."/>
            <person name="Saif S."/>
            <person name="Shea T."/>
            <person name="Sisk P."/>
            <person name="Sykes S."/>
            <person name="Wortman J."/>
            <person name="Nusbaum C."/>
            <person name="Birren B."/>
        </authorList>
    </citation>
    <scope>NUCLEOTIDE SEQUENCE [LARGE SCALE GENOMIC DNA]</scope>
    <source>
        <strain evidence="1 2">CBS 119918</strain>
    </source>
</reference>
<organism evidence="1 2">
    <name type="scientific">Exophiala aquamarina CBS 119918</name>
    <dbReference type="NCBI Taxonomy" id="1182545"/>
    <lineage>
        <taxon>Eukaryota</taxon>
        <taxon>Fungi</taxon>
        <taxon>Dikarya</taxon>
        <taxon>Ascomycota</taxon>
        <taxon>Pezizomycotina</taxon>
        <taxon>Eurotiomycetes</taxon>
        <taxon>Chaetothyriomycetidae</taxon>
        <taxon>Chaetothyriales</taxon>
        <taxon>Herpotrichiellaceae</taxon>
        <taxon>Exophiala</taxon>
    </lineage>
</organism>
<dbReference type="InterPro" id="IPR053137">
    <property type="entry name" value="NLR-like"/>
</dbReference>
<dbReference type="HOGENOM" id="CLU_1003073_0_0_1"/>
<dbReference type="PROSITE" id="PS50293">
    <property type="entry name" value="TPR_REGION"/>
    <property type="match status" value="1"/>
</dbReference>
<dbReference type="Pfam" id="PF13374">
    <property type="entry name" value="TPR_10"/>
    <property type="match status" value="1"/>
</dbReference>
<dbReference type="RefSeq" id="XP_013253382.1">
    <property type="nucleotide sequence ID" value="XM_013397928.1"/>
</dbReference>
<dbReference type="EMBL" id="AMGV01000097">
    <property type="protein sequence ID" value="KEF50792.1"/>
    <property type="molecule type" value="Genomic_DNA"/>
</dbReference>
<dbReference type="InterPro" id="IPR011990">
    <property type="entry name" value="TPR-like_helical_dom_sf"/>
</dbReference>
<sequence>MYFLVTDKTLYENVDVEIRELLEGGEFCNNNPVAANQTLENCRIWYEEGVFHAWLYAICDIDPIYYPQDEVDQQIAVEMYRRGYQTASGCFQRRRASERALMAVDNGRSETQTPLDAPFVAVKDLSKDEHRRGPDIVSCHDAGCLAPFYRDSARFDVLGTEHPSTLVSMNNLAVVLRDQGSDEEAEQIYRQVVKVQKAALGAEHPSTLVGMNNLAVVLSNQGKYEEAEQKHRQVVDVKEVVLGTEHPSTLMSMNNLGVVLSNQGKYEEAEQMHRQVVD</sequence>
<evidence type="ECO:0000313" key="1">
    <source>
        <dbReference type="EMBL" id="KEF50792.1"/>
    </source>
</evidence>
<gene>
    <name evidence="1" type="ORF">A1O9_13157</name>
</gene>
<dbReference type="PANTHER" id="PTHR46082">
    <property type="entry name" value="ATP/GTP-BINDING PROTEIN-RELATED"/>
    <property type="match status" value="1"/>
</dbReference>
<dbReference type="OrthoDB" id="5986190at2759"/>
<comment type="caution">
    <text evidence="1">The sequence shown here is derived from an EMBL/GenBank/DDBJ whole genome shotgun (WGS) entry which is preliminary data.</text>
</comment>
<evidence type="ECO:0000313" key="2">
    <source>
        <dbReference type="Proteomes" id="UP000027920"/>
    </source>
</evidence>
<dbReference type="PRINTS" id="PR00381">
    <property type="entry name" value="KINESINLIGHT"/>
</dbReference>
<dbReference type="GeneID" id="25288048"/>
<dbReference type="Proteomes" id="UP000027920">
    <property type="component" value="Unassembled WGS sequence"/>
</dbReference>
<feature type="non-terminal residue" evidence="1">
    <location>
        <position position="278"/>
    </location>
</feature>
<accession>A0A072NTV7</accession>
<proteinExistence type="predicted"/>
<name>A0A072NTV7_9EURO</name>
<dbReference type="Pfam" id="PF13424">
    <property type="entry name" value="TPR_12"/>
    <property type="match status" value="1"/>
</dbReference>
<dbReference type="VEuPathDB" id="FungiDB:A1O9_13157"/>